<dbReference type="Proteomes" id="UP000638648">
    <property type="component" value="Unassembled WGS sequence"/>
</dbReference>
<keyword evidence="1" id="KW-0472">Membrane</keyword>
<reference evidence="2" key="1">
    <citation type="submission" date="2020-10" db="EMBL/GenBank/DDBJ databases">
        <title>Sequencing the genomes of 1000 actinobacteria strains.</title>
        <authorList>
            <person name="Klenk H.-P."/>
        </authorList>
    </citation>
    <scope>NUCLEOTIDE SEQUENCE</scope>
    <source>
        <strain evidence="2">DSM 45354</strain>
    </source>
</reference>
<organism evidence="2 3">
    <name type="scientific">Actinopolymorpha pittospori</name>
    <dbReference type="NCBI Taxonomy" id="648752"/>
    <lineage>
        <taxon>Bacteria</taxon>
        <taxon>Bacillati</taxon>
        <taxon>Actinomycetota</taxon>
        <taxon>Actinomycetes</taxon>
        <taxon>Propionibacteriales</taxon>
        <taxon>Actinopolymorphaceae</taxon>
        <taxon>Actinopolymorpha</taxon>
    </lineage>
</organism>
<keyword evidence="1" id="KW-1133">Transmembrane helix</keyword>
<feature type="transmembrane region" description="Helical" evidence="1">
    <location>
        <begin position="28"/>
        <end position="48"/>
    </location>
</feature>
<proteinExistence type="predicted"/>
<keyword evidence="3" id="KW-1185">Reference proteome</keyword>
<evidence type="ECO:0000313" key="2">
    <source>
        <dbReference type="EMBL" id="MBE1608500.1"/>
    </source>
</evidence>
<feature type="transmembrane region" description="Helical" evidence="1">
    <location>
        <begin position="55"/>
        <end position="74"/>
    </location>
</feature>
<protein>
    <submittedName>
        <fullName evidence="2">Uncharacterized protein</fullName>
    </submittedName>
</protein>
<dbReference type="EMBL" id="JADBEM010000001">
    <property type="protein sequence ID" value="MBE1608500.1"/>
    <property type="molecule type" value="Genomic_DNA"/>
</dbReference>
<dbReference type="RefSeq" id="WP_192752268.1">
    <property type="nucleotide sequence ID" value="NZ_BAABJL010000097.1"/>
</dbReference>
<comment type="caution">
    <text evidence="2">The sequence shown here is derived from an EMBL/GenBank/DDBJ whole genome shotgun (WGS) entry which is preliminary data.</text>
</comment>
<sequence>MVVLLLAAYVLLDWLVLISIRTGDSGGVPLARHVGGALVATGLAWLVWRRSRAVWALLLAWHGGFALFLLATATGWDVRVSGFVLLNAVQVAALLSPAVRHHVWRPEGRLATTQ</sequence>
<evidence type="ECO:0000256" key="1">
    <source>
        <dbReference type="SAM" id="Phobius"/>
    </source>
</evidence>
<evidence type="ECO:0000313" key="3">
    <source>
        <dbReference type="Proteomes" id="UP000638648"/>
    </source>
</evidence>
<dbReference type="AlphaFoldDB" id="A0A927N4P6"/>
<accession>A0A927N4P6</accession>
<gene>
    <name evidence="2" type="ORF">HEB94_005348</name>
</gene>
<keyword evidence="1" id="KW-0812">Transmembrane</keyword>
<name>A0A927N4P6_9ACTN</name>